<protein>
    <submittedName>
        <fullName evidence="2">Uncharacterized protein</fullName>
    </submittedName>
</protein>
<dbReference type="EMBL" id="OU893342">
    <property type="protein sequence ID" value="CAG9783807.1"/>
    <property type="molecule type" value="Genomic_DNA"/>
</dbReference>
<dbReference type="AlphaFoldDB" id="A0A9N9QUW7"/>
<evidence type="ECO:0000256" key="1">
    <source>
        <dbReference type="SAM" id="MobiDB-lite"/>
    </source>
</evidence>
<feature type="region of interest" description="Disordered" evidence="1">
    <location>
        <begin position="1"/>
        <end position="54"/>
    </location>
</feature>
<feature type="compositionally biased region" description="Polar residues" evidence="1">
    <location>
        <begin position="353"/>
        <end position="367"/>
    </location>
</feature>
<name>A0A9N9QUW7_9NEOP</name>
<sequence>MENQNRESEKTVSDSVAESLNHRKRTHSLSSSSSSDDSDSANRDSSPRNKARKYSATVSNAQFEILSQQVSLLTNLITASLENKDCQLNIEDTNVTTNEFRLHRPELDNSNTLNILSDVGTTVKDPIYTKSNESFVNKLVELQRFNYADWYAVRFADAQKKYLSTPGFIELSVNDELKRYESAMLKEDSRSYLLERSFASLTNALLSQKELLHKSLHMVVDWAYDSKETLTPSSLFDKIQTTFSKESAYSKVTDDLLQIICGRRTDLITNRRDSLLRQIPESYHRDVLYKIPPSSVSLFNEEKLSFVSKPTHKAKSNKNFYDNQRPSTSKQTDDTFFRQDYSSKRGKRAPRPANQQTGKPTNKTRQQQLKKRHGRSSFKGKHHE</sequence>
<feature type="compositionally biased region" description="Polar residues" evidence="1">
    <location>
        <begin position="317"/>
        <end position="330"/>
    </location>
</feature>
<proteinExistence type="predicted"/>
<feature type="compositionally biased region" description="Basic residues" evidence="1">
    <location>
        <begin position="368"/>
        <end position="384"/>
    </location>
</feature>
<evidence type="ECO:0000313" key="3">
    <source>
        <dbReference type="Proteomes" id="UP001153714"/>
    </source>
</evidence>
<feature type="compositionally biased region" description="Basic and acidic residues" evidence="1">
    <location>
        <begin position="1"/>
        <end position="12"/>
    </location>
</feature>
<gene>
    <name evidence="2" type="ORF">DIATSA_LOCUS1954</name>
</gene>
<dbReference type="Proteomes" id="UP001153714">
    <property type="component" value="Chromosome 11"/>
</dbReference>
<reference evidence="2" key="2">
    <citation type="submission" date="2022-10" db="EMBL/GenBank/DDBJ databases">
        <authorList>
            <consortium name="ENA_rothamsted_submissions"/>
            <consortium name="culmorum"/>
            <person name="King R."/>
        </authorList>
    </citation>
    <scope>NUCLEOTIDE SEQUENCE</scope>
</reference>
<accession>A0A9N9QUW7</accession>
<organism evidence="2 3">
    <name type="scientific">Diatraea saccharalis</name>
    <name type="common">sugarcane borer</name>
    <dbReference type="NCBI Taxonomy" id="40085"/>
    <lineage>
        <taxon>Eukaryota</taxon>
        <taxon>Metazoa</taxon>
        <taxon>Ecdysozoa</taxon>
        <taxon>Arthropoda</taxon>
        <taxon>Hexapoda</taxon>
        <taxon>Insecta</taxon>
        <taxon>Pterygota</taxon>
        <taxon>Neoptera</taxon>
        <taxon>Endopterygota</taxon>
        <taxon>Lepidoptera</taxon>
        <taxon>Glossata</taxon>
        <taxon>Ditrysia</taxon>
        <taxon>Pyraloidea</taxon>
        <taxon>Crambidae</taxon>
        <taxon>Crambinae</taxon>
        <taxon>Diatraea</taxon>
    </lineage>
</organism>
<feature type="compositionally biased region" description="Basic and acidic residues" evidence="1">
    <location>
        <begin position="331"/>
        <end position="343"/>
    </location>
</feature>
<evidence type="ECO:0000313" key="2">
    <source>
        <dbReference type="EMBL" id="CAG9783807.1"/>
    </source>
</evidence>
<feature type="region of interest" description="Disordered" evidence="1">
    <location>
        <begin position="310"/>
        <end position="384"/>
    </location>
</feature>
<dbReference type="OrthoDB" id="5864054at2759"/>
<keyword evidence="3" id="KW-1185">Reference proteome</keyword>
<reference evidence="2" key="1">
    <citation type="submission" date="2021-12" db="EMBL/GenBank/DDBJ databases">
        <authorList>
            <person name="King R."/>
        </authorList>
    </citation>
    <scope>NUCLEOTIDE SEQUENCE</scope>
</reference>